<evidence type="ECO:0000313" key="2">
    <source>
        <dbReference type="Proteomes" id="UP000192917"/>
    </source>
</evidence>
<organism evidence="1 2">
    <name type="scientific">Tistlia consotensis USBA 355</name>
    <dbReference type="NCBI Taxonomy" id="560819"/>
    <lineage>
        <taxon>Bacteria</taxon>
        <taxon>Pseudomonadati</taxon>
        <taxon>Pseudomonadota</taxon>
        <taxon>Alphaproteobacteria</taxon>
        <taxon>Rhodospirillales</taxon>
        <taxon>Rhodovibrionaceae</taxon>
        <taxon>Tistlia</taxon>
    </lineage>
</organism>
<name>A0A1Y6CXC3_9PROT</name>
<proteinExistence type="predicted"/>
<gene>
    <name evidence="1" type="ORF">SAMN05428998_1702</name>
</gene>
<dbReference type="Proteomes" id="UP000192917">
    <property type="component" value="Unassembled WGS sequence"/>
</dbReference>
<sequence length="237" mass="26731">MDGITESLAAGFGWKLCSHNVIVEGESDVALLWHAAALYYEEYRVPILGGDIAILAAGKGDDGGVDGVNRRLNAIRQAADFDRDRDGALRYRFIGLYDNDRAGQRGIDAACRFDRRLQKYKDLFLLRPIMPLSSGEGNLSLRERFELGNAPFDGLDWEVEDLVSERLLLDFLNKEPQAVTKTVEANGRKHREFSREGKYKLREFVVGKAVLEDVMGTIKLIRALRDYLGVRIDHIMV</sequence>
<dbReference type="RefSeq" id="WP_143596445.1">
    <property type="nucleotide sequence ID" value="NZ_FWZX01000070.1"/>
</dbReference>
<dbReference type="AlphaFoldDB" id="A0A1Y6CXC3"/>
<protein>
    <submittedName>
        <fullName evidence="1">Uncharacterized protein</fullName>
    </submittedName>
</protein>
<dbReference type="EMBL" id="FWZX01000070">
    <property type="protein sequence ID" value="SMF85739.1"/>
    <property type="molecule type" value="Genomic_DNA"/>
</dbReference>
<evidence type="ECO:0000313" key="1">
    <source>
        <dbReference type="EMBL" id="SMF85739.1"/>
    </source>
</evidence>
<accession>A0A1Y6CXC3</accession>
<reference evidence="1 2" key="1">
    <citation type="submission" date="2017-04" db="EMBL/GenBank/DDBJ databases">
        <authorList>
            <person name="Afonso C.L."/>
            <person name="Miller P.J."/>
            <person name="Scott M.A."/>
            <person name="Spackman E."/>
            <person name="Goraichik I."/>
            <person name="Dimitrov K.M."/>
            <person name="Suarez D.L."/>
            <person name="Swayne D.E."/>
        </authorList>
    </citation>
    <scope>NUCLEOTIDE SEQUENCE [LARGE SCALE GENOMIC DNA]</scope>
    <source>
        <strain evidence="1 2">USBA 355</strain>
    </source>
</reference>
<keyword evidence="2" id="KW-1185">Reference proteome</keyword>